<keyword evidence="1" id="KW-0472">Membrane</keyword>
<reference evidence="2 3" key="1">
    <citation type="journal article" date="2019" name="Int. J. Syst. Evol. Microbiol.">
        <title>The Global Catalogue of Microorganisms (GCM) 10K type strain sequencing project: providing services to taxonomists for standard genome sequencing and annotation.</title>
        <authorList>
            <consortium name="The Broad Institute Genomics Platform"/>
            <consortium name="The Broad Institute Genome Sequencing Center for Infectious Disease"/>
            <person name="Wu L."/>
            <person name="Ma J."/>
        </authorList>
    </citation>
    <scope>NUCLEOTIDE SEQUENCE [LARGE SCALE GENOMIC DNA]</scope>
    <source>
        <strain evidence="2 3">JCM 11756</strain>
    </source>
</reference>
<feature type="transmembrane region" description="Helical" evidence="1">
    <location>
        <begin position="35"/>
        <end position="54"/>
    </location>
</feature>
<evidence type="ECO:0008006" key="4">
    <source>
        <dbReference type="Google" id="ProtNLM"/>
    </source>
</evidence>
<dbReference type="Proteomes" id="UP001500973">
    <property type="component" value="Unassembled WGS sequence"/>
</dbReference>
<name>A0ABN1YK27_9ACTN</name>
<evidence type="ECO:0000313" key="2">
    <source>
        <dbReference type="EMBL" id="GAA1414506.1"/>
    </source>
</evidence>
<keyword evidence="3" id="KW-1185">Reference proteome</keyword>
<sequence>MSPGWGWHTTRAAVFAAVCVLLATLGHVLMSDTALPWWALGAAVLVTGAAAWCLAARERGLLLVSSAVVTVQAVLHLWFSYAQELSATAAALSAAGEAWSHSVLYTAIAGESAAGHAHHAAHVGHGHASLHPLTGSGSVAESLAGGGSVAESLAGGGSVAESLAGGGGPEHTMAGMSSTGMLAAHLLAALLCGLWLAHGERAAFRILRAVAARLAAPLRLLLALPAPPHRPRIRLPRVRAARNPRRLLLVHTLTSRGPPAGPAVLGALRPL</sequence>
<feature type="transmembrane region" description="Helical" evidence="1">
    <location>
        <begin position="179"/>
        <end position="198"/>
    </location>
</feature>
<dbReference type="EMBL" id="BAAAIZ010000003">
    <property type="protein sequence ID" value="GAA1414506.1"/>
    <property type="molecule type" value="Genomic_DNA"/>
</dbReference>
<comment type="caution">
    <text evidence="2">The sequence shown here is derived from an EMBL/GenBank/DDBJ whole genome shotgun (WGS) entry which is preliminary data.</text>
</comment>
<proteinExistence type="predicted"/>
<keyword evidence="1" id="KW-1133">Transmembrane helix</keyword>
<accession>A0ABN1YK27</accession>
<evidence type="ECO:0000313" key="3">
    <source>
        <dbReference type="Proteomes" id="UP001500973"/>
    </source>
</evidence>
<protein>
    <recommendedName>
        <fullName evidence="4">PE-PGRS family protein</fullName>
    </recommendedName>
</protein>
<evidence type="ECO:0000256" key="1">
    <source>
        <dbReference type="SAM" id="Phobius"/>
    </source>
</evidence>
<dbReference type="RefSeq" id="WP_344009276.1">
    <property type="nucleotide sequence ID" value="NZ_BAAAIZ010000003.1"/>
</dbReference>
<gene>
    <name evidence="2" type="ORF">GCM10009601_02420</name>
</gene>
<organism evidence="2 3">
    <name type="scientific">Streptomyces thermospinosisporus</name>
    <dbReference type="NCBI Taxonomy" id="161482"/>
    <lineage>
        <taxon>Bacteria</taxon>
        <taxon>Bacillati</taxon>
        <taxon>Actinomycetota</taxon>
        <taxon>Actinomycetes</taxon>
        <taxon>Kitasatosporales</taxon>
        <taxon>Streptomycetaceae</taxon>
        <taxon>Streptomyces</taxon>
    </lineage>
</organism>
<feature type="transmembrane region" description="Helical" evidence="1">
    <location>
        <begin position="61"/>
        <end position="79"/>
    </location>
</feature>
<feature type="transmembrane region" description="Helical" evidence="1">
    <location>
        <begin position="12"/>
        <end position="29"/>
    </location>
</feature>
<keyword evidence="1" id="KW-0812">Transmembrane</keyword>